<proteinExistence type="predicted"/>
<name>A0A7X3G8V9_9STRE</name>
<dbReference type="Proteomes" id="UP000461595">
    <property type="component" value="Unassembled WGS sequence"/>
</dbReference>
<dbReference type="PROSITE" id="PS51707">
    <property type="entry name" value="CYTH"/>
    <property type="match status" value="1"/>
</dbReference>
<dbReference type="AlphaFoldDB" id="A0A7X3G8V9"/>
<dbReference type="CDD" id="cd07762">
    <property type="entry name" value="CYTH-like_Pase_1"/>
    <property type="match status" value="1"/>
</dbReference>
<dbReference type="RefSeq" id="WP_160333046.1">
    <property type="nucleotide sequence ID" value="NZ_WSRS01000054.1"/>
</dbReference>
<dbReference type="OrthoDB" id="384378at2"/>
<gene>
    <name evidence="1" type="ORF">E5983_06390</name>
</gene>
<dbReference type="PIRSF" id="PIRSF012526">
    <property type="entry name" value="CYTH_UCP012526"/>
    <property type="match status" value="1"/>
</dbReference>
<dbReference type="Gene3D" id="2.40.320.10">
    <property type="entry name" value="Hypothetical Protein Pfu-838710-001"/>
    <property type="match status" value="1"/>
</dbReference>
<accession>A0A7X3G8V9</accession>
<dbReference type="SMART" id="SM01118">
    <property type="entry name" value="CYTH"/>
    <property type="match status" value="1"/>
</dbReference>
<dbReference type="InterPro" id="IPR033469">
    <property type="entry name" value="CYTH-like_dom_sf"/>
</dbReference>
<reference evidence="1 2" key="1">
    <citation type="submission" date="2019-12" db="EMBL/GenBank/DDBJ databases">
        <title>Microbes associate with the intestines of laboratory mice.</title>
        <authorList>
            <person name="Navarre W."/>
            <person name="Wong E."/>
        </authorList>
    </citation>
    <scope>NUCLEOTIDE SEQUENCE [LARGE SCALE GENOMIC DNA]</scope>
    <source>
        <strain evidence="1 2">NM51_B2-22</strain>
    </source>
</reference>
<evidence type="ECO:0000313" key="1">
    <source>
        <dbReference type="EMBL" id="MVX59264.1"/>
    </source>
</evidence>
<sequence length="186" mass="21633">MQHLEIEFKNLLKKTEYDRLRVLYPDVTPIHQTNYYIDSPQWTLKEQGMALRVRTFETGAELTLKIPQAIGNMEYSQELTSLVWPLFPDQVQLPEGTILDLLREEGIALEKLRVLGSLHTERLEIQVPIGLLAIDKSSYFDQIDYELELEVTNPTQGYKDFQQFLREHGIDERKAPTKVARFAAKL</sequence>
<protein>
    <submittedName>
        <fullName evidence="1">CYTH domain-containing protein</fullName>
    </submittedName>
</protein>
<evidence type="ECO:0000313" key="2">
    <source>
        <dbReference type="Proteomes" id="UP000461595"/>
    </source>
</evidence>
<dbReference type="EMBL" id="WSRS01000054">
    <property type="protein sequence ID" value="MVX59264.1"/>
    <property type="molecule type" value="Genomic_DNA"/>
</dbReference>
<dbReference type="InterPro" id="IPR009195">
    <property type="entry name" value="Uncharacterised_YjbK"/>
</dbReference>
<dbReference type="SUPFAM" id="SSF55154">
    <property type="entry name" value="CYTH-like phosphatases"/>
    <property type="match status" value="1"/>
</dbReference>
<dbReference type="Pfam" id="PF01928">
    <property type="entry name" value="CYTH"/>
    <property type="match status" value="1"/>
</dbReference>
<comment type="caution">
    <text evidence="1">The sequence shown here is derived from an EMBL/GenBank/DDBJ whole genome shotgun (WGS) entry which is preliminary data.</text>
</comment>
<organism evidence="1 2">
    <name type="scientific">Streptococcus danieliae</name>
    <dbReference type="NCBI Taxonomy" id="747656"/>
    <lineage>
        <taxon>Bacteria</taxon>
        <taxon>Bacillati</taxon>
        <taxon>Bacillota</taxon>
        <taxon>Bacilli</taxon>
        <taxon>Lactobacillales</taxon>
        <taxon>Streptococcaceae</taxon>
        <taxon>Streptococcus</taxon>
    </lineage>
</organism>
<dbReference type="InterPro" id="IPR023577">
    <property type="entry name" value="CYTH_domain"/>
</dbReference>